<proteinExistence type="predicted"/>
<feature type="region of interest" description="Disordered" evidence="1">
    <location>
        <begin position="27"/>
        <end position="92"/>
    </location>
</feature>
<protein>
    <submittedName>
        <fullName evidence="2">Uncharacterized protein</fullName>
    </submittedName>
</protein>
<feature type="compositionally biased region" description="Basic and acidic residues" evidence="1">
    <location>
        <begin position="53"/>
        <end position="63"/>
    </location>
</feature>
<accession>A0A2D2W2S9</accession>
<evidence type="ECO:0000313" key="3">
    <source>
        <dbReference type="Proteomes" id="UP000241675"/>
    </source>
</evidence>
<feature type="region of interest" description="Disordered" evidence="1">
    <location>
        <begin position="148"/>
        <end position="223"/>
    </location>
</feature>
<name>A0A2D2W2S9_9CAUD</name>
<dbReference type="EMBL" id="MG189906">
    <property type="protein sequence ID" value="ATS92286.1"/>
    <property type="molecule type" value="Genomic_DNA"/>
</dbReference>
<feature type="compositionally biased region" description="Low complexity" evidence="1">
    <location>
        <begin position="180"/>
        <end position="222"/>
    </location>
</feature>
<feature type="compositionally biased region" description="Low complexity" evidence="1">
    <location>
        <begin position="64"/>
        <end position="80"/>
    </location>
</feature>
<gene>
    <name evidence="2" type="ORF">DLP05_120</name>
</gene>
<reference evidence="2 3" key="2">
    <citation type="submission" date="2017-11" db="EMBL/GenBank/DDBJ databases">
        <title>Lysogenic conversion of Stenotrophomonas maltophilia by temperate phage DLP4.</title>
        <authorList>
            <person name="Dennis J."/>
            <person name="Stothard P."/>
        </authorList>
    </citation>
    <scope>NUCLEOTIDE SEQUENCE [LARGE SCALE GENOMIC DNA]</scope>
</reference>
<evidence type="ECO:0000313" key="2">
    <source>
        <dbReference type="EMBL" id="ATS92286.1"/>
    </source>
</evidence>
<feature type="compositionally biased region" description="Low complexity" evidence="1">
    <location>
        <begin position="155"/>
        <end position="171"/>
    </location>
</feature>
<feature type="compositionally biased region" description="Gly residues" evidence="1">
    <location>
        <begin position="81"/>
        <end position="92"/>
    </location>
</feature>
<keyword evidence="3" id="KW-1185">Reference proteome</keyword>
<organism evidence="2 3">
    <name type="scientific">Stenotrophomonas phage vB_SmaS_DLP_5</name>
    <dbReference type="NCBI Taxonomy" id="2044561"/>
    <lineage>
        <taxon>Viruses</taxon>
        <taxon>Duplodnaviria</taxon>
        <taxon>Heunggongvirae</taxon>
        <taxon>Uroviricota</taxon>
        <taxon>Caudoviricetes</taxon>
        <taxon>Delepquintavirus</taxon>
        <taxon>Delepquintavirus DLP5</taxon>
    </lineage>
</organism>
<reference evidence="3" key="1">
    <citation type="submission" date="2017-10" db="EMBL/GenBank/DDBJ databases">
        <authorList>
            <person name="Peters D.L."/>
        </authorList>
    </citation>
    <scope>NUCLEOTIDE SEQUENCE [LARGE SCALE GENOMIC DNA]</scope>
</reference>
<evidence type="ECO:0000256" key="1">
    <source>
        <dbReference type="SAM" id="MobiDB-lite"/>
    </source>
</evidence>
<sequence>MYVKYGLGLILALIASPAFATCKNGATNYPKCDNNVPPPTTVEPPKSSWWNEVKNDLHQDQHQGQEQGQGQDQNQHQTANGGNGTGVGVGVGYGQGGAGGDGGKGGNGYGGSSNSNATGGTGYGGAGGSVAGSGNSANTNLNNATGGTATGGSVGNVSSGSSSGVTVGDTSLANNSNSQSGAYSGGNSLSNGSASQSGATSSSGGNRTDSSANNSGGNSTTTVDAADRSVTNYESQALFIPSVQAAPPSIVAGSTAIVDRGVCGPRQGLVTEDVYGTYIGMVRKSKVYLGKSDRLVSIEGQPFLLDVGPDGVKRLIGHRPVSYIAVIGVAGSRSIGLGGGKTGGDWGNAGASGGSSMQRMVVQTNLEDCEFAHTAPEPVRIEVPAKRIRQ</sequence>
<dbReference type="Proteomes" id="UP000241675">
    <property type="component" value="Segment"/>
</dbReference>